<evidence type="ECO:0000256" key="1">
    <source>
        <dbReference type="ARBA" id="ARBA00004141"/>
    </source>
</evidence>
<proteinExistence type="predicted"/>
<keyword evidence="3 6" id="KW-0812">Transmembrane</keyword>
<evidence type="ECO:0000313" key="8">
    <source>
        <dbReference type="Proteomes" id="UP000248961"/>
    </source>
</evidence>
<evidence type="ECO:0000256" key="4">
    <source>
        <dbReference type="ARBA" id="ARBA00022989"/>
    </source>
</evidence>
<evidence type="ECO:0000313" key="7">
    <source>
        <dbReference type="EMBL" id="RAL15869.1"/>
    </source>
</evidence>
<protein>
    <submittedName>
        <fullName evidence="7">Uncharacterized protein</fullName>
    </submittedName>
</protein>
<feature type="transmembrane region" description="Helical" evidence="6">
    <location>
        <begin position="46"/>
        <end position="63"/>
    </location>
</feature>
<dbReference type="GeneID" id="37204701"/>
<dbReference type="RefSeq" id="XP_025555023.1">
    <property type="nucleotide sequence ID" value="XM_025700412.1"/>
</dbReference>
<feature type="transmembrane region" description="Helical" evidence="6">
    <location>
        <begin position="240"/>
        <end position="258"/>
    </location>
</feature>
<keyword evidence="2" id="KW-0813">Transport</keyword>
<dbReference type="STRING" id="1450537.A0A395I7S9"/>
<name>A0A395I7S9_ASPHC</name>
<evidence type="ECO:0000256" key="5">
    <source>
        <dbReference type="ARBA" id="ARBA00023136"/>
    </source>
</evidence>
<organism evidence="7 8">
    <name type="scientific">Aspergillus homomorphus (strain CBS 101889)</name>
    <dbReference type="NCBI Taxonomy" id="1450537"/>
    <lineage>
        <taxon>Eukaryota</taxon>
        <taxon>Fungi</taxon>
        <taxon>Dikarya</taxon>
        <taxon>Ascomycota</taxon>
        <taxon>Pezizomycotina</taxon>
        <taxon>Eurotiomycetes</taxon>
        <taxon>Eurotiomycetidae</taxon>
        <taxon>Eurotiales</taxon>
        <taxon>Aspergillaceae</taxon>
        <taxon>Aspergillus</taxon>
        <taxon>Aspergillus subgen. Circumdati</taxon>
    </lineage>
</organism>
<gene>
    <name evidence="7" type="ORF">BO97DRAFT_475485</name>
</gene>
<evidence type="ECO:0000256" key="6">
    <source>
        <dbReference type="SAM" id="Phobius"/>
    </source>
</evidence>
<evidence type="ECO:0000256" key="2">
    <source>
        <dbReference type="ARBA" id="ARBA00022448"/>
    </source>
</evidence>
<dbReference type="EMBL" id="KZ824270">
    <property type="protein sequence ID" value="RAL15869.1"/>
    <property type="molecule type" value="Genomic_DNA"/>
</dbReference>
<keyword evidence="8" id="KW-1185">Reference proteome</keyword>
<dbReference type="SUPFAM" id="SSF103473">
    <property type="entry name" value="MFS general substrate transporter"/>
    <property type="match status" value="1"/>
</dbReference>
<dbReference type="Proteomes" id="UP000248961">
    <property type="component" value="Unassembled WGS sequence"/>
</dbReference>
<dbReference type="VEuPathDB" id="FungiDB:BO97DRAFT_475485"/>
<dbReference type="GO" id="GO:0016020">
    <property type="term" value="C:membrane"/>
    <property type="evidence" value="ECO:0007669"/>
    <property type="project" value="UniProtKB-SubCell"/>
</dbReference>
<dbReference type="PANTHER" id="PTHR43791">
    <property type="entry name" value="PERMEASE-RELATED"/>
    <property type="match status" value="1"/>
</dbReference>
<comment type="subcellular location">
    <subcellularLocation>
        <location evidence="1">Membrane</location>
        <topology evidence="1">Multi-pass membrane protein</topology>
    </subcellularLocation>
</comment>
<evidence type="ECO:0000256" key="3">
    <source>
        <dbReference type="ARBA" id="ARBA00022692"/>
    </source>
</evidence>
<sequence>MSMTQPSIQRPTQVKDASHDGALQLLAASSATTLDCEASYKLVRKIDLYIMPLICIVYFPQYLDKIAISYASVTGLRESAHLHGNQYNWIFSIFFVGQLVFSFPTMFGGYIAHGIVVHIGSTVFKRAQVLEALTDPLTWLRTEQRLFWCIVGHIPSIVGANLMATTRKNPALIGNYLSGGILIGWTTILGLTSTNVAGSTKKITVSCIQTVVYLVGNIISPQTFQAKDAPRYLPPKISIVVLYVLITLDLCLVRWVSLRENKKRDAEKVAEGGVHVVE</sequence>
<accession>A0A395I7S9</accession>
<dbReference type="PANTHER" id="PTHR43791:SF1">
    <property type="entry name" value="ALLANTOATE PERMEASE"/>
    <property type="match status" value="1"/>
</dbReference>
<dbReference type="GO" id="GO:0022857">
    <property type="term" value="F:transmembrane transporter activity"/>
    <property type="evidence" value="ECO:0007669"/>
    <property type="project" value="TreeGrafter"/>
</dbReference>
<reference evidence="7 8" key="1">
    <citation type="submission" date="2018-02" db="EMBL/GenBank/DDBJ databases">
        <title>The genomes of Aspergillus section Nigri reveals drivers in fungal speciation.</title>
        <authorList>
            <consortium name="DOE Joint Genome Institute"/>
            <person name="Vesth T.C."/>
            <person name="Nybo J."/>
            <person name="Theobald S."/>
            <person name="Brandl J."/>
            <person name="Frisvad J.C."/>
            <person name="Nielsen K.F."/>
            <person name="Lyhne E.K."/>
            <person name="Kogle M.E."/>
            <person name="Kuo A."/>
            <person name="Riley R."/>
            <person name="Clum A."/>
            <person name="Nolan M."/>
            <person name="Lipzen A."/>
            <person name="Salamov A."/>
            <person name="Henrissat B."/>
            <person name="Wiebenga A."/>
            <person name="De vries R.P."/>
            <person name="Grigoriev I.V."/>
            <person name="Mortensen U.H."/>
            <person name="Andersen M.R."/>
            <person name="Baker S.E."/>
        </authorList>
    </citation>
    <scope>NUCLEOTIDE SEQUENCE [LARGE SCALE GENOMIC DNA]</scope>
    <source>
        <strain evidence="7 8">CBS 101889</strain>
    </source>
</reference>
<feature type="transmembrane region" description="Helical" evidence="6">
    <location>
        <begin position="171"/>
        <end position="191"/>
    </location>
</feature>
<dbReference type="InterPro" id="IPR036259">
    <property type="entry name" value="MFS_trans_sf"/>
</dbReference>
<feature type="transmembrane region" description="Helical" evidence="6">
    <location>
        <begin position="89"/>
        <end position="116"/>
    </location>
</feature>
<dbReference type="OrthoDB" id="6730379at2759"/>
<keyword evidence="4 6" id="KW-1133">Transmembrane helix</keyword>
<dbReference type="AlphaFoldDB" id="A0A395I7S9"/>
<keyword evidence="5 6" id="KW-0472">Membrane</keyword>
<dbReference type="Gene3D" id="1.20.1250.20">
    <property type="entry name" value="MFS general substrate transporter like domains"/>
    <property type="match status" value="1"/>
</dbReference>